<name>A0A2S3ZB51_9MICO</name>
<evidence type="ECO:0000313" key="4">
    <source>
        <dbReference type="Proteomes" id="UP000237104"/>
    </source>
</evidence>
<dbReference type="Proteomes" id="UP000237104">
    <property type="component" value="Unassembled WGS sequence"/>
</dbReference>
<comment type="caution">
    <text evidence="2">The sequence shown here is derived from an EMBL/GenBank/DDBJ whole genome shotgun (WGS) entry which is preliminary data.</text>
</comment>
<dbReference type="Gene3D" id="3.40.430.10">
    <property type="entry name" value="Dihydrofolate Reductase, subunit A"/>
    <property type="match status" value="1"/>
</dbReference>
<dbReference type="Proteomes" id="UP000237340">
    <property type="component" value="Unassembled WGS sequence"/>
</dbReference>
<organism evidence="2 4">
    <name type="scientific">Cryobacterium zongtaii</name>
    <dbReference type="NCBI Taxonomy" id="1259217"/>
    <lineage>
        <taxon>Bacteria</taxon>
        <taxon>Bacillati</taxon>
        <taxon>Actinomycetota</taxon>
        <taxon>Actinomycetes</taxon>
        <taxon>Micrococcales</taxon>
        <taxon>Microbacteriaceae</taxon>
        <taxon>Cryobacterium</taxon>
    </lineage>
</organism>
<keyword evidence="5" id="KW-1185">Reference proteome</keyword>
<dbReference type="Pfam" id="PF01872">
    <property type="entry name" value="RibD_C"/>
    <property type="match status" value="1"/>
</dbReference>
<dbReference type="SUPFAM" id="SSF53597">
    <property type="entry name" value="Dihydrofolate reductase-like"/>
    <property type="match status" value="1"/>
</dbReference>
<dbReference type="InterPro" id="IPR002734">
    <property type="entry name" value="RibDG_C"/>
</dbReference>
<dbReference type="GO" id="GO:0009231">
    <property type="term" value="P:riboflavin biosynthetic process"/>
    <property type="evidence" value="ECO:0007669"/>
    <property type="project" value="InterPro"/>
</dbReference>
<sequence length="212" mass="22892">MSGRIHIDHFTTLDGVAQAPGGPDEDTDSEFAFGGWQAPLLDDTVGAQVDAGIQAMDALLLGRRTYDIFAAYWPHQLDGPAAGIARTFDSIPKYVASRGSPELGWRDSHLLGRDLARELTALRKRHREIHVIGSIDFARTLVADGLFDQLNLWVYPIVVGAGKRLFPDDGPPMALELLGAEPASEKGAVLLRYGPTGSVPATGDMSREDLDT</sequence>
<dbReference type="OrthoDB" id="7342392at2"/>
<dbReference type="InterPro" id="IPR024072">
    <property type="entry name" value="DHFR-like_dom_sf"/>
</dbReference>
<dbReference type="EMBL" id="PPXF01000053">
    <property type="protein sequence ID" value="POH62808.1"/>
    <property type="molecule type" value="Genomic_DNA"/>
</dbReference>
<accession>A0A2S3ZB51</accession>
<dbReference type="EMBL" id="PPXD01000018">
    <property type="protein sequence ID" value="POH64794.1"/>
    <property type="molecule type" value="Genomic_DNA"/>
</dbReference>
<dbReference type="RefSeq" id="WP_103431471.1">
    <property type="nucleotide sequence ID" value="NZ_PPXD01000018.1"/>
</dbReference>
<accession>A0A2S3ZE17</accession>
<evidence type="ECO:0000313" key="5">
    <source>
        <dbReference type="Proteomes" id="UP000237340"/>
    </source>
</evidence>
<proteinExistence type="predicted"/>
<reference evidence="4 5" key="1">
    <citation type="submission" date="2018-01" db="EMBL/GenBank/DDBJ databases">
        <title>Cryobacterium sp. nov., from glaciers in China.</title>
        <authorList>
            <person name="Liu Q."/>
            <person name="Xin Y.-H."/>
        </authorList>
    </citation>
    <scope>NUCLEOTIDE SEQUENCE [LARGE SCALE GENOMIC DNA]</scope>
    <source>
        <strain evidence="2 4">TMB1-8</strain>
        <strain evidence="3 5">TMN-42</strain>
    </source>
</reference>
<evidence type="ECO:0000313" key="2">
    <source>
        <dbReference type="EMBL" id="POH62808.1"/>
    </source>
</evidence>
<protein>
    <submittedName>
        <fullName evidence="2">Deaminase</fullName>
    </submittedName>
</protein>
<feature type="domain" description="Bacterial bifunctional deaminase-reductase C-terminal" evidence="1">
    <location>
        <begin position="7"/>
        <end position="184"/>
    </location>
</feature>
<gene>
    <name evidence="2" type="ORF">C3B59_11395</name>
    <name evidence="3" type="ORF">C3B61_11560</name>
</gene>
<dbReference type="GO" id="GO:0008703">
    <property type="term" value="F:5-amino-6-(5-phosphoribosylamino)uracil reductase activity"/>
    <property type="evidence" value="ECO:0007669"/>
    <property type="project" value="InterPro"/>
</dbReference>
<evidence type="ECO:0000313" key="3">
    <source>
        <dbReference type="EMBL" id="POH64794.1"/>
    </source>
</evidence>
<dbReference type="AlphaFoldDB" id="A0A2S3ZB51"/>
<evidence type="ECO:0000259" key="1">
    <source>
        <dbReference type="Pfam" id="PF01872"/>
    </source>
</evidence>